<dbReference type="AlphaFoldDB" id="A0A2M8GL95"/>
<keyword evidence="1" id="KW-1133">Transmembrane helix</keyword>
<accession>A0A2M8GL95</accession>
<comment type="caution">
    <text evidence="2">The sequence shown here is derived from an EMBL/GenBank/DDBJ whole genome shotgun (WGS) entry which is preliminary data.</text>
</comment>
<dbReference type="Proteomes" id="UP000229370">
    <property type="component" value="Unassembled WGS sequence"/>
</dbReference>
<gene>
    <name evidence="2" type="ORF">CO007_05250</name>
</gene>
<keyword evidence="1" id="KW-0472">Membrane</keyword>
<protein>
    <submittedName>
        <fullName evidence="2">Uncharacterized protein</fullName>
    </submittedName>
</protein>
<proteinExistence type="predicted"/>
<evidence type="ECO:0000313" key="3">
    <source>
        <dbReference type="Proteomes" id="UP000229370"/>
    </source>
</evidence>
<reference evidence="3" key="1">
    <citation type="submission" date="2017-09" db="EMBL/GenBank/DDBJ databases">
        <title>Depth-based differentiation of microbial function through sediment-hosted aquifers and enrichment of novel symbionts in the deep terrestrial subsurface.</title>
        <authorList>
            <person name="Probst A.J."/>
            <person name="Ladd B."/>
            <person name="Jarett J.K."/>
            <person name="Geller-Mcgrath D.E."/>
            <person name="Sieber C.M.K."/>
            <person name="Emerson J.B."/>
            <person name="Anantharaman K."/>
            <person name="Thomas B.C."/>
            <person name="Malmstrom R."/>
            <person name="Stieglmeier M."/>
            <person name="Klingl A."/>
            <person name="Woyke T."/>
            <person name="Ryan C.M."/>
            <person name="Banfield J.F."/>
        </authorList>
    </citation>
    <scope>NUCLEOTIDE SEQUENCE [LARGE SCALE GENOMIC DNA]</scope>
</reference>
<keyword evidence="1" id="KW-0812">Transmembrane</keyword>
<feature type="transmembrane region" description="Helical" evidence="1">
    <location>
        <begin position="253"/>
        <end position="272"/>
    </location>
</feature>
<dbReference type="EMBL" id="PFQK01000090">
    <property type="protein sequence ID" value="PJC81331.1"/>
    <property type="molecule type" value="Genomic_DNA"/>
</dbReference>
<name>A0A2M8GL95_9BACT</name>
<sequence length="588" mass="65141">MTHLSSEQKTVSMMPLLITGLLNPVKLSSVQSLKQLPLIRFNPDLINRVLSHSVRRSGEQHINPNLVSGVSQIFNLYDLFYSGAPLRQYLQQDKHIPGALDRKAKKGLMQAVDNLSQFILNGADILYATHTGQKIGESQSLNSKKIKGHTYDSSLKFLKDLREIIQEKPEFLNNVFHSLENLVTVLQQEQEHDLVKVLSQANLHSDFFHFITRFSQTIKDTLVAVIGKEHYTRSLQANFVSTKTKDRKTRLKIPSGLLPIVGVIALAIILGACGPAPSASSQEVVANAQSTAQAVWDQKTFEFCAMQSNASVCYEAMENPLSVPDAAGAAEQAAKSYAVSNGITLDPRIIEAVKTSQKRYQQWGGIITDIYSSMDDGTFYGWDFSTLPKESQYDMLDEVVTKAEETDTRVILDIGHGGVYSPCPAGTLCVAMDPVSTAPGYIYEEEDVGATGWFKLLLDKISASFIGSRADEVIYRLPHTIKHQDISQLTALDQMFDIRLISTDAVSTLKPGGYYVVIISSSRPSDADTLSDYLTENLNPEEFEIFNVVSLAEAQEKFSGQIQALRGVQRSAWPNVEDISRAVIVRRK</sequence>
<evidence type="ECO:0000256" key="1">
    <source>
        <dbReference type="SAM" id="Phobius"/>
    </source>
</evidence>
<evidence type="ECO:0000313" key="2">
    <source>
        <dbReference type="EMBL" id="PJC81331.1"/>
    </source>
</evidence>
<organism evidence="2 3">
    <name type="scientific">Candidatus Roizmanbacteria bacterium CG_4_8_14_3_um_filter_36_10</name>
    <dbReference type="NCBI Taxonomy" id="1974834"/>
    <lineage>
        <taxon>Bacteria</taxon>
        <taxon>Candidatus Roizmaniibacteriota</taxon>
    </lineage>
</organism>